<dbReference type="GO" id="GO:0031992">
    <property type="term" value="F:energy transducer activity"/>
    <property type="evidence" value="ECO:0007669"/>
    <property type="project" value="TreeGrafter"/>
</dbReference>
<evidence type="ECO:0000256" key="7">
    <source>
        <dbReference type="ARBA" id="ARBA00022927"/>
    </source>
</evidence>
<dbReference type="GO" id="GO:0015031">
    <property type="term" value="P:protein transport"/>
    <property type="evidence" value="ECO:0007669"/>
    <property type="project" value="UniProtKB-KW"/>
</dbReference>
<dbReference type="InterPro" id="IPR006260">
    <property type="entry name" value="TonB/TolA_C"/>
</dbReference>
<dbReference type="NCBIfam" id="TIGR01352">
    <property type="entry name" value="tonB_Cterm"/>
    <property type="match status" value="1"/>
</dbReference>
<dbReference type="AlphaFoldDB" id="A0A2T2YJB3"/>
<keyword evidence="7" id="KW-0653">Protein transport</keyword>
<sequence length="269" mass="31507">MFPVFIRVIVSLWMCVWLNSMVQAQVLTDTLYLDENFVRTSDKSTATYLRYTAFNMAIEEELVKTFYITGEKYSEYPVQKNSTTISYNREWYKNGQLKYEEQIQNNFSTGERRRWYDNGQLYYLYTDLGSQAEATTFYRDGARKRIETFESNKPIQGRCFTKSGQDTTFFPHEENPVFPGGLENMYKYLSKNIKYSKTAYKQKAQGNVILQFVVTKNGQIENIKVVKSLHPDLDKESIRVTASMPAWEPGKQEGVPVNVRYTLPIRFKL</sequence>
<gene>
    <name evidence="11" type="ORF">AHMF7605_19830</name>
</gene>
<feature type="domain" description="TonB C-terminal" evidence="10">
    <location>
        <begin position="180"/>
        <end position="269"/>
    </location>
</feature>
<dbReference type="SUPFAM" id="SSF82185">
    <property type="entry name" value="Histone H3 K4-specific methyltransferase SET7/9 N-terminal domain"/>
    <property type="match status" value="1"/>
</dbReference>
<evidence type="ECO:0000256" key="8">
    <source>
        <dbReference type="ARBA" id="ARBA00022989"/>
    </source>
</evidence>
<proteinExistence type="inferred from homology"/>
<evidence type="ECO:0000313" key="11">
    <source>
        <dbReference type="EMBL" id="PSR55596.1"/>
    </source>
</evidence>
<reference evidence="11 12" key="1">
    <citation type="submission" date="2018-03" db="EMBL/GenBank/DDBJ databases">
        <title>Adhaeribacter sp. HMF7605 Genome sequencing and assembly.</title>
        <authorList>
            <person name="Kang H."/>
            <person name="Kang J."/>
            <person name="Cha I."/>
            <person name="Kim H."/>
            <person name="Joh K."/>
        </authorList>
    </citation>
    <scope>NUCLEOTIDE SEQUENCE [LARGE SCALE GENOMIC DNA]</scope>
    <source>
        <strain evidence="11 12">HMF7605</strain>
    </source>
</reference>
<keyword evidence="3" id="KW-0813">Transport</keyword>
<comment type="subcellular location">
    <subcellularLocation>
        <location evidence="1">Cell inner membrane</location>
        <topology evidence="1">Single-pass membrane protein</topology>
        <orientation evidence="1">Periplasmic side</orientation>
    </subcellularLocation>
</comment>
<evidence type="ECO:0000256" key="5">
    <source>
        <dbReference type="ARBA" id="ARBA00022519"/>
    </source>
</evidence>
<keyword evidence="8" id="KW-1133">Transmembrane helix</keyword>
<evidence type="ECO:0000256" key="9">
    <source>
        <dbReference type="ARBA" id="ARBA00023136"/>
    </source>
</evidence>
<evidence type="ECO:0000256" key="4">
    <source>
        <dbReference type="ARBA" id="ARBA00022475"/>
    </source>
</evidence>
<dbReference type="Gene3D" id="3.30.1150.10">
    <property type="match status" value="1"/>
</dbReference>
<dbReference type="InterPro" id="IPR037682">
    <property type="entry name" value="TonB_C"/>
</dbReference>
<dbReference type="Gene3D" id="2.20.110.10">
    <property type="entry name" value="Histone H3 K4-specific methyltransferase SET7/9 N-terminal domain"/>
    <property type="match status" value="1"/>
</dbReference>
<evidence type="ECO:0000259" key="10">
    <source>
        <dbReference type="PROSITE" id="PS52015"/>
    </source>
</evidence>
<dbReference type="Pfam" id="PF03544">
    <property type="entry name" value="TonB_C"/>
    <property type="match status" value="1"/>
</dbReference>
<dbReference type="PANTHER" id="PTHR33446:SF2">
    <property type="entry name" value="PROTEIN TONB"/>
    <property type="match status" value="1"/>
</dbReference>
<evidence type="ECO:0000256" key="3">
    <source>
        <dbReference type="ARBA" id="ARBA00022448"/>
    </source>
</evidence>
<keyword evidence="12" id="KW-1185">Reference proteome</keyword>
<evidence type="ECO:0000256" key="2">
    <source>
        <dbReference type="ARBA" id="ARBA00006555"/>
    </source>
</evidence>
<dbReference type="InterPro" id="IPR051045">
    <property type="entry name" value="TonB-dependent_transducer"/>
</dbReference>
<accession>A0A2T2YJB3</accession>
<dbReference type="GO" id="GO:0055085">
    <property type="term" value="P:transmembrane transport"/>
    <property type="evidence" value="ECO:0007669"/>
    <property type="project" value="InterPro"/>
</dbReference>
<evidence type="ECO:0000256" key="1">
    <source>
        <dbReference type="ARBA" id="ARBA00004383"/>
    </source>
</evidence>
<protein>
    <recommendedName>
        <fullName evidence="10">TonB C-terminal domain-containing protein</fullName>
    </recommendedName>
</protein>
<comment type="similarity">
    <text evidence="2">Belongs to the TonB family.</text>
</comment>
<keyword evidence="9" id="KW-0472">Membrane</keyword>
<comment type="caution">
    <text evidence="11">The sequence shown here is derived from an EMBL/GenBank/DDBJ whole genome shotgun (WGS) entry which is preliminary data.</text>
</comment>
<evidence type="ECO:0000313" key="12">
    <source>
        <dbReference type="Proteomes" id="UP000240357"/>
    </source>
</evidence>
<dbReference type="EMBL" id="PYFT01000001">
    <property type="protein sequence ID" value="PSR55596.1"/>
    <property type="molecule type" value="Genomic_DNA"/>
</dbReference>
<dbReference type="GO" id="GO:0098797">
    <property type="term" value="C:plasma membrane protein complex"/>
    <property type="evidence" value="ECO:0007669"/>
    <property type="project" value="TreeGrafter"/>
</dbReference>
<keyword evidence="4" id="KW-1003">Cell membrane</keyword>
<dbReference type="Proteomes" id="UP000240357">
    <property type="component" value="Unassembled WGS sequence"/>
</dbReference>
<name>A0A2T2YJB3_9BACT</name>
<keyword evidence="6" id="KW-0812">Transmembrane</keyword>
<dbReference type="PROSITE" id="PS52015">
    <property type="entry name" value="TONB_CTD"/>
    <property type="match status" value="1"/>
</dbReference>
<dbReference type="PANTHER" id="PTHR33446">
    <property type="entry name" value="PROTEIN TONB-RELATED"/>
    <property type="match status" value="1"/>
</dbReference>
<evidence type="ECO:0000256" key="6">
    <source>
        <dbReference type="ARBA" id="ARBA00022692"/>
    </source>
</evidence>
<dbReference type="SUPFAM" id="SSF74653">
    <property type="entry name" value="TolA/TonB C-terminal domain"/>
    <property type="match status" value="1"/>
</dbReference>
<organism evidence="11 12">
    <name type="scientific">Adhaeribacter arboris</name>
    <dbReference type="NCBI Taxonomy" id="2072846"/>
    <lineage>
        <taxon>Bacteria</taxon>
        <taxon>Pseudomonadati</taxon>
        <taxon>Bacteroidota</taxon>
        <taxon>Cytophagia</taxon>
        <taxon>Cytophagales</taxon>
        <taxon>Hymenobacteraceae</taxon>
        <taxon>Adhaeribacter</taxon>
    </lineage>
</organism>
<keyword evidence="5" id="KW-0997">Cell inner membrane</keyword>